<protein>
    <submittedName>
        <fullName evidence="8">Actin, aortic smooth muscle</fullName>
    </submittedName>
</protein>
<dbReference type="SMART" id="SM00268">
    <property type="entry name" value="ACTIN"/>
    <property type="match status" value="1"/>
</dbReference>
<evidence type="ECO:0000256" key="2">
    <source>
        <dbReference type="ARBA" id="ARBA00004245"/>
    </source>
</evidence>
<dbReference type="SUPFAM" id="SSF53067">
    <property type="entry name" value="Actin-like ATPase domain"/>
    <property type="match status" value="2"/>
</dbReference>
<keyword evidence="5" id="KW-0067">ATP-binding</keyword>
<dbReference type="Pfam" id="PF00022">
    <property type="entry name" value="Actin"/>
    <property type="match status" value="1"/>
</dbReference>
<comment type="subcellular location">
    <subcellularLocation>
        <location evidence="2">Cytoplasm</location>
        <location evidence="2">Cytoskeleton</location>
    </subcellularLocation>
</comment>
<dbReference type="FunFam" id="3.30.420.40:FF:000148">
    <property type="entry name" value="Actin, alpha skeletal muscle"/>
    <property type="match status" value="1"/>
</dbReference>
<keyword evidence="3" id="KW-0963">Cytoplasm</keyword>
<dbReference type="InterPro" id="IPR004000">
    <property type="entry name" value="Actin"/>
</dbReference>
<name>A0ABD2Q2M3_9PLAT</name>
<dbReference type="PRINTS" id="PR00190">
    <property type="entry name" value="ACTIN"/>
</dbReference>
<comment type="similarity">
    <text evidence="7">Belongs to the actin family.</text>
</comment>
<sequence length="372" mass="42006">MDSEIKATSVIVDLGSGVCKAGFGGDDAPRCTIPTLVGRPLHNQYIKLDRKSLYIGQEAQSARGILKLQYPMEKGIVRSWDDMEAFMHNLFFNELRIIPEEHTFLLSEPPLSPKSNKERMAQVMFETFNCKALHVADQSVLTLYATGRTTGLVIDCGEGLTKVVPIYEGYAMPISINKTDLAGYELTSHMMRLLSKCGYSFGSSAEREIARDLKERLCYVKKEMHNEDQAEERGYELPDGETIAIGNERYECSEMLFQPALYGVEQLGIHELVYDSINKCTVDLRRHLYSDLVLSGGSTLFPGFDERLLKEITNLAPNGMKIRMSTSPASCRKYWAWLGGSIVSALTQFQQMWVTKADYTEYGPSYMHRKCF</sequence>
<dbReference type="GO" id="GO:0005524">
    <property type="term" value="F:ATP binding"/>
    <property type="evidence" value="ECO:0007669"/>
    <property type="project" value="UniProtKB-KW"/>
</dbReference>
<dbReference type="Gene3D" id="3.30.420.40">
    <property type="match status" value="2"/>
</dbReference>
<evidence type="ECO:0000256" key="1">
    <source>
        <dbReference type="ARBA" id="ARBA00003520"/>
    </source>
</evidence>
<comment type="caution">
    <text evidence="8">The sequence shown here is derived from an EMBL/GenBank/DDBJ whole genome shotgun (WGS) entry which is preliminary data.</text>
</comment>
<dbReference type="FunFam" id="3.90.640.10:FF:000007">
    <property type="entry name" value="Actin like 7B"/>
    <property type="match status" value="1"/>
</dbReference>
<evidence type="ECO:0000256" key="5">
    <source>
        <dbReference type="ARBA" id="ARBA00022840"/>
    </source>
</evidence>
<dbReference type="GO" id="GO:0005856">
    <property type="term" value="C:cytoskeleton"/>
    <property type="evidence" value="ECO:0007669"/>
    <property type="project" value="UniProtKB-SubCell"/>
</dbReference>
<evidence type="ECO:0000256" key="4">
    <source>
        <dbReference type="ARBA" id="ARBA00022741"/>
    </source>
</evidence>
<keyword evidence="6" id="KW-0206">Cytoskeleton</keyword>
<dbReference type="FunFam" id="3.30.420.40:FF:000058">
    <property type="entry name" value="Putative actin-related protein 5"/>
    <property type="match status" value="1"/>
</dbReference>
<keyword evidence="4" id="KW-0547">Nucleotide-binding</keyword>
<keyword evidence="9" id="KW-1185">Reference proteome</keyword>
<reference evidence="8 9" key="1">
    <citation type="submission" date="2024-11" db="EMBL/GenBank/DDBJ databases">
        <title>Adaptive evolution of stress response genes in parasites aligns with host niche diversity.</title>
        <authorList>
            <person name="Hahn C."/>
            <person name="Resl P."/>
        </authorList>
    </citation>
    <scope>NUCLEOTIDE SEQUENCE [LARGE SCALE GENOMIC DNA]</scope>
    <source>
        <strain evidence="8">EGGRZ-B1_66</strain>
        <tissue evidence="8">Body</tissue>
    </source>
</reference>
<gene>
    <name evidence="8" type="primary">ACTA2_2</name>
    <name evidence="8" type="ORF">Ciccas_007784</name>
</gene>
<dbReference type="InterPro" id="IPR043129">
    <property type="entry name" value="ATPase_NBD"/>
</dbReference>
<evidence type="ECO:0000256" key="6">
    <source>
        <dbReference type="ARBA" id="ARBA00023212"/>
    </source>
</evidence>
<dbReference type="PANTHER" id="PTHR11937">
    <property type="entry name" value="ACTIN"/>
    <property type="match status" value="1"/>
</dbReference>
<accession>A0ABD2Q2M3</accession>
<evidence type="ECO:0000313" key="8">
    <source>
        <dbReference type="EMBL" id="KAL3313618.1"/>
    </source>
</evidence>
<evidence type="ECO:0000313" key="9">
    <source>
        <dbReference type="Proteomes" id="UP001626550"/>
    </source>
</evidence>
<dbReference type="Proteomes" id="UP001626550">
    <property type="component" value="Unassembled WGS sequence"/>
</dbReference>
<dbReference type="AlphaFoldDB" id="A0ABD2Q2M3"/>
<dbReference type="Gene3D" id="3.90.640.10">
    <property type="entry name" value="Actin, Chain A, domain 4"/>
    <property type="match status" value="1"/>
</dbReference>
<organism evidence="8 9">
    <name type="scientific">Cichlidogyrus casuarinus</name>
    <dbReference type="NCBI Taxonomy" id="1844966"/>
    <lineage>
        <taxon>Eukaryota</taxon>
        <taxon>Metazoa</taxon>
        <taxon>Spiralia</taxon>
        <taxon>Lophotrochozoa</taxon>
        <taxon>Platyhelminthes</taxon>
        <taxon>Monogenea</taxon>
        <taxon>Monopisthocotylea</taxon>
        <taxon>Dactylogyridea</taxon>
        <taxon>Ancyrocephalidae</taxon>
        <taxon>Cichlidogyrus</taxon>
    </lineage>
</organism>
<comment type="function">
    <text evidence="1">Actins are highly conserved proteins that are involved in various types of cell motility and are ubiquitously expressed in all eukaryotic cells.</text>
</comment>
<evidence type="ECO:0000256" key="3">
    <source>
        <dbReference type="ARBA" id="ARBA00022490"/>
    </source>
</evidence>
<dbReference type="EMBL" id="JBJKFK010001248">
    <property type="protein sequence ID" value="KAL3313618.1"/>
    <property type="molecule type" value="Genomic_DNA"/>
</dbReference>
<proteinExistence type="inferred from homology"/>
<evidence type="ECO:0000256" key="7">
    <source>
        <dbReference type="RuleBase" id="RU000487"/>
    </source>
</evidence>